<sequence>MDRRQFIMGALGCPALSAASLSLSALTPAFADDTVKLRDLYNKDLSFSDYALEREGKRVSISGFMAPPLKAETNFFVLTNRPLAVCPFCETEAQWPDDILAIYAKRVIDVISFNTRIVTRGKLELGTFTDPETKFVSRVRLVDAVYDKA</sequence>
<feature type="chain" id="PRO_5013200989" description="DUF3299 domain-containing protein" evidence="1">
    <location>
        <begin position="32"/>
        <end position="149"/>
    </location>
</feature>
<evidence type="ECO:0000313" key="3">
    <source>
        <dbReference type="Proteomes" id="UP000186002"/>
    </source>
</evidence>
<keyword evidence="1" id="KW-0732">Signal</keyword>
<evidence type="ECO:0000256" key="1">
    <source>
        <dbReference type="SAM" id="SignalP"/>
    </source>
</evidence>
<dbReference type="RefSeq" id="WP_073009402.1">
    <property type="nucleotide sequence ID" value="NZ_FRBW01000001.1"/>
</dbReference>
<dbReference type="Proteomes" id="UP000186002">
    <property type="component" value="Unassembled WGS sequence"/>
</dbReference>
<dbReference type="OrthoDB" id="2583024at2"/>
<evidence type="ECO:0000313" key="2">
    <source>
        <dbReference type="EMBL" id="SHL57271.1"/>
    </source>
</evidence>
<keyword evidence="3" id="KW-1185">Reference proteome</keyword>
<gene>
    <name evidence="2" type="ORF">SAMN05444272_0931</name>
</gene>
<dbReference type="STRING" id="735517.SAMN05444272_0931"/>
<reference evidence="2 3" key="1">
    <citation type="submission" date="2016-11" db="EMBL/GenBank/DDBJ databases">
        <authorList>
            <person name="Jaros S."/>
            <person name="Januszkiewicz K."/>
            <person name="Wedrychowicz H."/>
        </authorList>
    </citation>
    <scope>NUCLEOTIDE SEQUENCE [LARGE SCALE GENOMIC DNA]</scope>
    <source>
        <strain evidence="2 3">DSM 22153</strain>
    </source>
</reference>
<accession>A0A1M7BQL7</accession>
<organism evidence="2 3">
    <name type="scientific">Roseibium suaedae</name>
    <dbReference type="NCBI Taxonomy" id="735517"/>
    <lineage>
        <taxon>Bacteria</taxon>
        <taxon>Pseudomonadati</taxon>
        <taxon>Pseudomonadota</taxon>
        <taxon>Alphaproteobacteria</taxon>
        <taxon>Hyphomicrobiales</taxon>
        <taxon>Stappiaceae</taxon>
        <taxon>Roseibium</taxon>
    </lineage>
</organism>
<dbReference type="AlphaFoldDB" id="A0A1M7BQL7"/>
<feature type="signal peptide" evidence="1">
    <location>
        <begin position="1"/>
        <end position="31"/>
    </location>
</feature>
<name>A0A1M7BQL7_9HYPH</name>
<protein>
    <recommendedName>
        <fullName evidence="4">DUF3299 domain-containing protein</fullName>
    </recommendedName>
</protein>
<proteinExistence type="predicted"/>
<evidence type="ECO:0008006" key="4">
    <source>
        <dbReference type="Google" id="ProtNLM"/>
    </source>
</evidence>
<dbReference type="EMBL" id="FRBW01000001">
    <property type="protein sequence ID" value="SHL57271.1"/>
    <property type="molecule type" value="Genomic_DNA"/>
</dbReference>